<name>A0A4R2E2E0_9BACT</name>
<feature type="chain" id="PRO_5020667393" evidence="4">
    <location>
        <begin position="21"/>
        <end position="636"/>
    </location>
</feature>
<gene>
    <name evidence="6" type="ORF">CLV25_12212</name>
</gene>
<proteinExistence type="inferred from homology"/>
<feature type="domain" description="Mannosylglycerate hydrolase MGH1-like glycoside hydrolase" evidence="5">
    <location>
        <begin position="301"/>
        <end position="623"/>
    </location>
</feature>
<dbReference type="GO" id="GO:0006487">
    <property type="term" value="P:protein N-linked glycosylation"/>
    <property type="evidence" value="ECO:0007669"/>
    <property type="project" value="TreeGrafter"/>
</dbReference>
<keyword evidence="4" id="KW-0732">Signal</keyword>
<keyword evidence="6" id="KW-0413">Isomerase</keyword>
<protein>
    <submittedName>
        <fullName evidence="6">Putative isomerase</fullName>
    </submittedName>
</protein>
<dbReference type="Gene3D" id="2.70.98.50">
    <property type="entry name" value="putative glycoside hydrolase family protein from bacillus halodurans"/>
    <property type="match status" value="1"/>
</dbReference>
<comment type="similarity">
    <text evidence="1">Belongs to the glycosyl hydrolase 63 family.</text>
</comment>
<organism evidence="6 7">
    <name type="scientific">Acetobacteroides hydrogenigenes</name>
    <dbReference type="NCBI Taxonomy" id="979970"/>
    <lineage>
        <taxon>Bacteria</taxon>
        <taxon>Pseudomonadati</taxon>
        <taxon>Bacteroidota</taxon>
        <taxon>Bacteroidia</taxon>
        <taxon>Bacteroidales</taxon>
        <taxon>Rikenellaceae</taxon>
        <taxon>Acetobacteroides</taxon>
    </lineage>
</organism>
<comment type="caution">
    <text evidence="6">The sequence shown here is derived from an EMBL/GenBank/DDBJ whole genome shotgun (WGS) entry which is preliminary data.</text>
</comment>
<dbReference type="RefSeq" id="WP_131840545.1">
    <property type="nucleotide sequence ID" value="NZ_SLWB01000022.1"/>
</dbReference>
<dbReference type="Gene3D" id="1.50.10.10">
    <property type="match status" value="1"/>
</dbReference>
<accession>A0A4R2E2E0</accession>
<dbReference type="GO" id="GO:0016853">
    <property type="term" value="F:isomerase activity"/>
    <property type="evidence" value="ECO:0007669"/>
    <property type="project" value="UniProtKB-KW"/>
</dbReference>
<sequence length="636" mass="72034">MNKLLLTTIILAASIIGANAVEKSKNIGLGYPSILNIAYTPDTLTGGKGWFTDAGAWMGFTIPSKDKWVNGFCGPFTIDSRRWVAKSIAEVGVEKDGIKHLASQFLPDSTSYFPGFVYISSKSKEVRIEQQLFFVDKNHAVLQLSSNNVKWNISSTFWLPNSTLKQNGNSLTITLPTGEIAGISFASNLKLTVKGNSYAATSSKPSNNTYAVISFYNNVEQRVTASNKIKAILKNPSASIAQSKARWNGYLSKTLRNDMSESYNRVAVKSVVTLMANWRSPKGDLFHDGVVPSHAVGYFVGMWAWDSWKHAVALSRIEPQLAKNQVRTMFDYQMEDGMVIDCIYSDKKENNYRDSKPPLAAWAVMEIYKQTKDLAFVKEMFPKLVKYNRWWFTHRDHDRNGICEFGSVDGTDEAAKWESGMDNAVRFDSSKMVKNSETAWSFDQESVDLNAFLYLENQLLKDMAKLIGTSYSDTFDGKKMDGYFFDSTKGYYYDRKLSDGFVSVEGSEGYIPMWVKMASKEHAAAVMKVYEKPNKFSTYIPFPTLCADHPQFTPNGYWRGPIWLDQVYFAISGMRSYGYTKEADCYTDQVFTRLNGLAQDAPIHENYDTHTGKRLKAPHFSWSAAHLLMLYWEYRK</sequence>
<dbReference type="InterPro" id="IPR054491">
    <property type="entry name" value="MGH1-like_GH"/>
</dbReference>
<dbReference type="GO" id="GO:0004573">
    <property type="term" value="F:Glc3Man9GlcNAc2 oligosaccharide glucosidase activity"/>
    <property type="evidence" value="ECO:0007669"/>
    <property type="project" value="InterPro"/>
</dbReference>
<dbReference type="EMBL" id="SLWB01000022">
    <property type="protein sequence ID" value="TCN61703.1"/>
    <property type="molecule type" value="Genomic_DNA"/>
</dbReference>
<dbReference type="AlphaFoldDB" id="A0A4R2E2E0"/>
<feature type="signal peptide" evidence="4">
    <location>
        <begin position="1"/>
        <end position="20"/>
    </location>
</feature>
<evidence type="ECO:0000313" key="6">
    <source>
        <dbReference type="EMBL" id="TCN61703.1"/>
    </source>
</evidence>
<dbReference type="InterPro" id="IPR012341">
    <property type="entry name" value="6hp_glycosidase-like_sf"/>
</dbReference>
<evidence type="ECO:0000256" key="1">
    <source>
        <dbReference type="ARBA" id="ARBA00010833"/>
    </source>
</evidence>
<dbReference type="PANTHER" id="PTHR10412:SF11">
    <property type="entry name" value="MANNOSYL-OLIGOSACCHARIDE GLUCOSIDASE"/>
    <property type="match status" value="1"/>
</dbReference>
<dbReference type="Proteomes" id="UP000294830">
    <property type="component" value="Unassembled WGS sequence"/>
</dbReference>
<reference evidence="6 7" key="1">
    <citation type="submission" date="2019-03" db="EMBL/GenBank/DDBJ databases">
        <title>Genomic Encyclopedia of Archaeal and Bacterial Type Strains, Phase II (KMG-II): from individual species to whole genera.</title>
        <authorList>
            <person name="Goeker M."/>
        </authorList>
    </citation>
    <scope>NUCLEOTIDE SEQUENCE [LARGE SCALE GENOMIC DNA]</scope>
    <source>
        <strain evidence="6 7">RL-C</strain>
    </source>
</reference>
<dbReference type="OrthoDB" id="9781878at2"/>
<evidence type="ECO:0000256" key="4">
    <source>
        <dbReference type="SAM" id="SignalP"/>
    </source>
</evidence>
<dbReference type="InterPro" id="IPR008928">
    <property type="entry name" value="6-hairpin_glycosidase_sf"/>
</dbReference>
<keyword evidence="7" id="KW-1185">Reference proteome</keyword>
<dbReference type="SUPFAM" id="SSF48208">
    <property type="entry name" value="Six-hairpin glycosidases"/>
    <property type="match status" value="1"/>
</dbReference>
<evidence type="ECO:0000313" key="7">
    <source>
        <dbReference type="Proteomes" id="UP000294830"/>
    </source>
</evidence>
<dbReference type="InterPro" id="IPR004888">
    <property type="entry name" value="Glycoside_hydrolase_63"/>
</dbReference>
<evidence type="ECO:0000256" key="3">
    <source>
        <dbReference type="ARBA" id="ARBA00023295"/>
    </source>
</evidence>
<evidence type="ECO:0000256" key="2">
    <source>
        <dbReference type="ARBA" id="ARBA00022801"/>
    </source>
</evidence>
<keyword evidence="2" id="KW-0378">Hydrolase</keyword>
<dbReference type="PANTHER" id="PTHR10412">
    <property type="entry name" value="MANNOSYL-OLIGOSACCHARIDE GLUCOSIDASE"/>
    <property type="match status" value="1"/>
</dbReference>
<dbReference type="GO" id="GO:0009311">
    <property type="term" value="P:oligosaccharide metabolic process"/>
    <property type="evidence" value="ECO:0007669"/>
    <property type="project" value="InterPro"/>
</dbReference>
<evidence type="ECO:0000259" key="5">
    <source>
        <dbReference type="Pfam" id="PF22422"/>
    </source>
</evidence>
<dbReference type="Pfam" id="PF22422">
    <property type="entry name" value="MGH1-like_GH"/>
    <property type="match status" value="1"/>
</dbReference>
<keyword evidence="3" id="KW-0326">Glycosidase</keyword>